<keyword evidence="1" id="KW-0614">Plasmid</keyword>
<dbReference type="Proteomes" id="UP000245711">
    <property type="component" value="Plasmid pRB98"/>
</dbReference>
<gene>
    <name evidence="1" type="ORF">CBI38_33130</name>
</gene>
<reference evidence="1 2" key="1">
    <citation type="submission" date="2017-05" db="EMBL/GenBank/DDBJ databases">
        <title>Isolation of Rhodococcus sp. S2-17 biodegrading of BP-3.</title>
        <authorList>
            <person name="Lee Y."/>
            <person name="Kim K.H."/>
            <person name="Chun B.H."/>
            <person name="Jung H.S."/>
            <person name="Jeon C.O."/>
        </authorList>
    </citation>
    <scope>NUCLEOTIDE SEQUENCE [LARGE SCALE GENOMIC DNA]</scope>
    <source>
        <strain evidence="1 2">S2-17</strain>
        <plasmid evidence="2">prb98</plasmid>
    </source>
</reference>
<name>A0A2S2C5X6_9NOCA</name>
<dbReference type="AlphaFoldDB" id="A0A2S2C5X6"/>
<evidence type="ECO:0000313" key="2">
    <source>
        <dbReference type="Proteomes" id="UP000245711"/>
    </source>
</evidence>
<sequence>MHNETAPSFVPERIVEISTWSGPRTYEELIDADADAVELDIESLDRYEQAALGVRAVYAAANLPTPPLLIRINTCLAATAREAMQEFERTVGRGSQAHRKHVWFVGTENGLRGLVQDLQVLRLGDGVSCIPAPQLTASAH</sequence>
<protein>
    <submittedName>
        <fullName evidence="1">Uncharacterized protein</fullName>
    </submittedName>
</protein>
<geneLocation type="plasmid" evidence="2">
    <name>prb98</name>
</geneLocation>
<dbReference type="OrthoDB" id="4486621at2"/>
<evidence type="ECO:0000313" key="1">
    <source>
        <dbReference type="EMBL" id="AWK76301.1"/>
    </source>
</evidence>
<proteinExistence type="predicted"/>
<dbReference type="KEGG" id="roz:CBI38_33130"/>
<dbReference type="EMBL" id="CP021355">
    <property type="protein sequence ID" value="AWK76301.1"/>
    <property type="molecule type" value="Genomic_DNA"/>
</dbReference>
<keyword evidence="2" id="KW-1185">Reference proteome</keyword>
<organism evidence="1 2">
    <name type="scientific">Rhodococcus oxybenzonivorans</name>
    <dbReference type="NCBI Taxonomy" id="1990687"/>
    <lineage>
        <taxon>Bacteria</taxon>
        <taxon>Bacillati</taxon>
        <taxon>Actinomycetota</taxon>
        <taxon>Actinomycetes</taxon>
        <taxon>Mycobacteriales</taxon>
        <taxon>Nocardiaceae</taxon>
        <taxon>Rhodococcus</taxon>
    </lineage>
</organism>
<accession>A0A2S2C5X6</accession>